<proteinExistence type="predicted"/>
<name>A0ABW2A7D4_9GAMM</name>
<keyword evidence="2" id="KW-1185">Reference proteome</keyword>
<dbReference type="RefSeq" id="WP_379913519.1">
    <property type="nucleotide sequence ID" value="NZ_JBHSWE010000001.1"/>
</dbReference>
<evidence type="ECO:0008006" key="3">
    <source>
        <dbReference type="Google" id="ProtNLM"/>
    </source>
</evidence>
<accession>A0ABW2A7D4</accession>
<dbReference type="Proteomes" id="UP001596422">
    <property type="component" value="Unassembled WGS sequence"/>
</dbReference>
<organism evidence="1 2">
    <name type="scientific">Marinobacterium aestuariivivens</name>
    <dbReference type="NCBI Taxonomy" id="1698799"/>
    <lineage>
        <taxon>Bacteria</taxon>
        <taxon>Pseudomonadati</taxon>
        <taxon>Pseudomonadota</taxon>
        <taxon>Gammaproteobacteria</taxon>
        <taxon>Oceanospirillales</taxon>
        <taxon>Oceanospirillaceae</taxon>
        <taxon>Marinobacterium</taxon>
    </lineage>
</organism>
<reference evidence="2" key="1">
    <citation type="journal article" date="2019" name="Int. J. Syst. Evol. Microbiol.">
        <title>The Global Catalogue of Microorganisms (GCM) 10K type strain sequencing project: providing services to taxonomists for standard genome sequencing and annotation.</title>
        <authorList>
            <consortium name="The Broad Institute Genomics Platform"/>
            <consortium name="The Broad Institute Genome Sequencing Center for Infectious Disease"/>
            <person name="Wu L."/>
            <person name="Ma J."/>
        </authorList>
    </citation>
    <scope>NUCLEOTIDE SEQUENCE [LARGE SCALE GENOMIC DNA]</scope>
    <source>
        <strain evidence="2">NBRC 111756</strain>
    </source>
</reference>
<protein>
    <recommendedName>
        <fullName evidence="3">LysR substrate-binding domain-containing protein</fullName>
    </recommendedName>
</protein>
<evidence type="ECO:0000313" key="1">
    <source>
        <dbReference type="EMBL" id="MFC6673311.1"/>
    </source>
</evidence>
<evidence type="ECO:0000313" key="2">
    <source>
        <dbReference type="Proteomes" id="UP001596422"/>
    </source>
</evidence>
<comment type="caution">
    <text evidence="1">The sequence shown here is derived from an EMBL/GenBank/DDBJ whole genome shotgun (WGS) entry which is preliminary data.</text>
</comment>
<sequence length="103" mass="11379">MAGELAGPTAARMAFTGSIRSVLHLLDTTDMLVRLPARLALMTGEVAPGQLIEVEGRPGPRRDIALWSQLEHDERPEFVKVRELISEFVTRLDREAPTFGLAL</sequence>
<gene>
    <name evidence="1" type="ORF">ACFQDL_26905</name>
</gene>
<dbReference type="EMBL" id="JBHSWE010000001">
    <property type="protein sequence ID" value="MFC6673311.1"/>
    <property type="molecule type" value="Genomic_DNA"/>
</dbReference>